<dbReference type="Proteomes" id="UP000319383">
    <property type="component" value="Chromosome"/>
</dbReference>
<keyword evidence="3" id="KW-0456">Lyase</keyword>
<dbReference type="PANTHER" id="PTHR42964">
    <property type="entry name" value="ENOYL-COA HYDRATASE"/>
    <property type="match status" value="1"/>
</dbReference>
<evidence type="ECO:0000313" key="3">
    <source>
        <dbReference type="EMBL" id="QDU44021.1"/>
    </source>
</evidence>
<gene>
    <name evidence="3" type="primary">paaF</name>
    <name evidence="3" type="ORF">Mal52_24990</name>
</gene>
<dbReference type="InterPro" id="IPR051683">
    <property type="entry name" value="Enoyl-CoA_Hydratase/Isomerase"/>
</dbReference>
<organism evidence="3 4">
    <name type="scientific">Symmachiella dynata</name>
    <dbReference type="NCBI Taxonomy" id="2527995"/>
    <lineage>
        <taxon>Bacteria</taxon>
        <taxon>Pseudomonadati</taxon>
        <taxon>Planctomycetota</taxon>
        <taxon>Planctomycetia</taxon>
        <taxon>Planctomycetales</taxon>
        <taxon>Planctomycetaceae</taxon>
        <taxon>Symmachiella</taxon>
    </lineage>
</organism>
<dbReference type="RefSeq" id="WP_145376309.1">
    <property type="nucleotide sequence ID" value="NZ_CP036276.1"/>
</dbReference>
<dbReference type="Pfam" id="PF00378">
    <property type="entry name" value="ECH_1"/>
    <property type="match status" value="1"/>
</dbReference>
<dbReference type="Gene3D" id="1.10.12.10">
    <property type="entry name" value="Lyase 2-enoyl-coa Hydratase, Chain A, domain 2"/>
    <property type="match status" value="1"/>
</dbReference>
<dbReference type="AlphaFoldDB" id="A0A517ZNI4"/>
<comment type="similarity">
    <text evidence="1 2">Belongs to the enoyl-CoA hydratase/isomerase family.</text>
</comment>
<name>A0A517ZNI4_9PLAN</name>
<dbReference type="InterPro" id="IPR029045">
    <property type="entry name" value="ClpP/crotonase-like_dom_sf"/>
</dbReference>
<dbReference type="Gene3D" id="3.90.226.10">
    <property type="entry name" value="2-enoyl-CoA Hydratase, Chain A, domain 1"/>
    <property type="match status" value="1"/>
</dbReference>
<dbReference type="KEGG" id="sdyn:Mal52_24990"/>
<dbReference type="SUPFAM" id="SSF52096">
    <property type="entry name" value="ClpP/crotonase"/>
    <property type="match status" value="1"/>
</dbReference>
<dbReference type="EMBL" id="CP036276">
    <property type="protein sequence ID" value="QDU44021.1"/>
    <property type="molecule type" value="Genomic_DNA"/>
</dbReference>
<evidence type="ECO:0000313" key="4">
    <source>
        <dbReference type="Proteomes" id="UP000319383"/>
    </source>
</evidence>
<reference evidence="3 4" key="1">
    <citation type="submission" date="2019-02" db="EMBL/GenBank/DDBJ databases">
        <title>Deep-cultivation of Planctomycetes and their phenomic and genomic characterization uncovers novel biology.</title>
        <authorList>
            <person name="Wiegand S."/>
            <person name="Jogler M."/>
            <person name="Boedeker C."/>
            <person name="Pinto D."/>
            <person name="Vollmers J."/>
            <person name="Rivas-Marin E."/>
            <person name="Kohn T."/>
            <person name="Peeters S.H."/>
            <person name="Heuer A."/>
            <person name="Rast P."/>
            <person name="Oberbeckmann S."/>
            <person name="Bunk B."/>
            <person name="Jeske O."/>
            <person name="Meyerdierks A."/>
            <person name="Storesund J.E."/>
            <person name="Kallscheuer N."/>
            <person name="Luecker S."/>
            <person name="Lage O.M."/>
            <person name="Pohl T."/>
            <person name="Merkel B.J."/>
            <person name="Hornburger P."/>
            <person name="Mueller R.-W."/>
            <person name="Bruemmer F."/>
            <person name="Labrenz M."/>
            <person name="Spormann A.M."/>
            <person name="Op den Camp H."/>
            <person name="Overmann J."/>
            <person name="Amann R."/>
            <person name="Jetten M.S.M."/>
            <person name="Mascher T."/>
            <person name="Medema M.H."/>
            <person name="Devos D.P."/>
            <person name="Kaster A.-K."/>
            <person name="Ovreas L."/>
            <person name="Rohde M."/>
            <person name="Galperin M.Y."/>
            <person name="Jogler C."/>
        </authorList>
    </citation>
    <scope>NUCLEOTIDE SEQUENCE [LARGE SCALE GENOMIC DNA]</scope>
    <source>
        <strain evidence="3 4">Mal52</strain>
    </source>
</reference>
<evidence type="ECO:0000256" key="1">
    <source>
        <dbReference type="ARBA" id="ARBA00005254"/>
    </source>
</evidence>
<dbReference type="CDD" id="cd06558">
    <property type="entry name" value="crotonase-like"/>
    <property type="match status" value="1"/>
</dbReference>
<dbReference type="EC" id="4.2.1.17" evidence="3"/>
<dbReference type="InterPro" id="IPR001753">
    <property type="entry name" value="Enoyl-CoA_hydra/iso"/>
</dbReference>
<proteinExistence type="inferred from homology"/>
<dbReference type="InterPro" id="IPR014748">
    <property type="entry name" value="Enoyl-CoA_hydra_C"/>
</dbReference>
<dbReference type="PANTHER" id="PTHR42964:SF1">
    <property type="entry name" value="POLYKETIDE BIOSYNTHESIS ENOYL-COA HYDRATASE PKSH-RELATED"/>
    <property type="match status" value="1"/>
</dbReference>
<keyword evidence="4" id="KW-1185">Reference proteome</keyword>
<accession>A0A517ZNI4</accession>
<dbReference type="PROSITE" id="PS00166">
    <property type="entry name" value="ENOYL_COA_HYDRATASE"/>
    <property type="match status" value="1"/>
</dbReference>
<dbReference type="InterPro" id="IPR018376">
    <property type="entry name" value="Enoyl-CoA_hyd/isom_CS"/>
</dbReference>
<protein>
    <submittedName>
        <fullName evidence="3">2,3-dehydroadipyl-CoA hydratase</fullName>
        <ecNumber evidence="3">4.2.1.17</ecNumber>
    </submittedName>
</protein>
<dbReference type="GO" id="GO:0004300">
    <property type="term" value="F:enoyl-CoA hydratase activity"/>
    <property type="evidence" value="ECO:0007669"/>
    <property type="project" value="UniProtKB-EC"/>
</dbReference>
<evidence type="ECO:0000256" key="2">
    <source>
        <dbReference type="RuleBase" id="RU003707"/>
    </source>
</evidence>
<sequence>MSDSHLCTIAQHGVAWLTMNRPEKRNALTRTLLAELLVDVRKLAANSDVRVIVLNSTGPVFCAGMDLAEMQEVAQSPDAEDFWQQDAQLFCDLLTALFTAPKPVIAMLQGPVLAGGVGLVLACDLVLAADTAFFSLPEPRRGIVASIVTPLLAYRATAGGASSLLLSGERIAATRARECGLCHDVVSAEELSGRLEELIAALLTNSPQALAETKRQLMVTAGANVVQQLEAAVDASAAARKTTDAREGLAAFLEKRSPHWQPED</sequence>